<dbReference type="GO" id="GO:0016301">
    <property type="term" value="F:kinase activity"/>
    <property type="evidence" value="ECO:0007669"/>
    <property type="project" value="UniProtKB-KW"/>
</dbReference>
<dbReference type="SUPFAM" id="SSF53795">
    <property type="entry name" value="PEP carboxykinase-like"/>
    <property type="match status" value="1"/>
</dbReference>
<evidence type="ECO:0000256" key="4">
    <source>
        <dbReference type="ARBA" id="ARBA00021932"/>
    </source>
</evidence>
<dbReference type="UniPathway" id="UPA00138"/>
<comment type="pathway">
    <text evidence="1">Carbohydrate biosynthesis; gluconeogenesis.</text>
</comment>
<evidence type="ECO:0000256" key="11">
    <source>
        <dbReference type="SAM" id="MobiDB-lite"/>
    </source>
</evidence>
<evidence type="ECO:0000256" key="3">
    <source>
        <dbReference type="ARBA" id="ARBA00012363"/>
    </source>
</evidence>
<dbReference type="InterPro" id="IPR013035">
    <property type="entry name" value="PEP_carboxykinase_C"/>
</dbReference>
<dbReference type="Proteomes" id="UP000799767">
    <property type="component" value="Unassembled WGS sequence"/>
</dbReference>
<evidence type="ECO:0000256" key="8">
    <source>
        <dbReference type="ARBA" id="ARBA00022840"/>
    </source>
</evidence>
<dbReference type="NCBIfam" id="NF006821">
    <property type="entry name" value="PRK09344.1-3"/>
    <property type="match status" value="1"/>
</dbReference>
<dbReference type="InterPro" id="IPR008210">
    <property type="entry name" value="PEP_carboxykinase_N"/>
</dbReference>
<evidence type="ECO:0000256" key="5">
    <source>
        <dbReference type="ARBA" id="ARBA00022432"/>
    </source>
</evidence>
<dbReference type="PANTHER" id="PTHR30031:SF0">
    <property type="entry name" value="PHOSPHOENOLPYRUVATE CARBOXYKINASE (ATP)"/>
    <property type="match status" value="1"/>
</dbReference>
<keyword evidence="5" id="KW-0312">Gluconeogenesis</keyword>
<evidence type="ECO:0000256" key="2">
    <source>
        <dbReference type="ARBA" id="ARBA00006052"/>
    </source>
</evidence>
<name>A0A6A6Q0F0_9PEZI</name>
<dbReference type="GeneID" id="54474022"/>
<keyword evidence="8" id="KW-0067">ATP-binding</keyword>
<dbReference type="OrthoDB" id="184182at2759"/>
<dbReference type="GO" id="GO:0005829">
    <property type="term" value="C:cytosol"/>
    <property type="evidence" value="ECO:0007669"/>
    <property type="project" value="TreeGrafter"/>
</dbReference>
<reference evidence="12" key="1">
    <citation type="journal article" date="2020" name="Stud. Mycol.">
        <title>101 Dothideomycetes genomes: a test case for predicting lifestyles and emergence of pathogens.</title>
        <authorList>
            <person name="Haridas S."/>
            <person name="Albert R."/>
            <person name="Binder M."/>
            <person name="Bloem J."/>
            <person name="Labutti K."/>
            <person name="Salamov A."/>
            <person name="Andreopoulos B."/>
            <person name="Baker S."/>
            <person name="Barry K."/>
            <person name="Bills G."/>
            <person name="Bluhm B."/>
            <person name="Cannon C."/>
            <person name="Castanera R."/>
            <person name="Culley D."/>
            <person name="Daum C."/>
            <person name="Ezra D."/>
            <person name="Gonzalez J."/>
            <person name="Henrissat B."/>
            <person name="Kuo A."/>
            <person name="Liang C."/>
            <person name="Lipzen A."/>
            <person name="Lutzoni F."/>
            <person name="Magnuson J."/>
            <person name="Mondo S."/>
            <person name="Nolan M."/>
            <person name="Ohm R."/>
            <person name="Pangilinan J."/>
            <person name="Park H.-J."/>
            <person name="Ramirez L."/>
            <person name="Alfaro M."/>
            <person name="Sun H."/>
            <person name="Tritt A."/>
            <person name="Yoshinaga Y."/>
            <person name="Zwiers L.-H."/>
            <person name="Turgeon B."/>
            <person name="Goodwin S."/>
            <person name="Spatafora J."/>
            <person name="Crous P."/>
            <person name="Grigoriev I."/>
        </authorList>
    </citation>
    <scope>NUCLEOTIDE SEQUENCE</scope>
    <source>
        <strain evidence="12">CBS 113389</strain>
    </source>
</reference>
<feature type="region of interest" description="Disordered" evidence="11">
    <location>
        <begin position="1"/>
        <end position="25"/>
    </location>
</feature>
<dbReference type="HAMAP" id="MF_00453">
    <property type="entry name" value="PEPCK_ATP"/>
    <property type="match status" value="1"/>
</dbReference>
<dbReference type="FunFam" id="2.170.8.10:FF:000001">
    <property type="entry name" value="Phosphoenolpyruvate carboxykinase (ATP)"/>
    <property type="match status" value="1"/>
</dbReference>
<dbReference type="GO" id="GO:0005524">
    <property type="term" value="F:ATP binding"/>
    <property type="evidence" value="ECO:0007669"/>
    <property type="project" value="UniProtKB-KW"/>
</dbReference>
<protein>
    <recommendedName>
        <fullName evidence="4">Phosphoenolpyruvate carboxykinase (ATP)</fullName>
        <ecNumber evidence="3">4.1.1.49</ecNumber>
    </recommendedName>
</protein>
<proteinExistence type="inferred from homology"/>
<dbReference type="PIRSF" id="PIRSF006294">
    <property type="entry name" value="PEP_crbxkin"/>
    <property type="match status" value="1"/>
</dbReference>
<dbReference type="PROSITE" id="PS00532">
    <property type="entry name" value="PEPCK_ATP"/>
    <property type="match status" value="1"/>
</dbReference>
<accession>A0A6A6Q0F0</accession>
<dbReference type="Gene3D" id="3.40.449.10">
    <property type="entry name" value="Phosphoenolpyruvate Carboxykinase, domain 1"/>
    <property type="match status" value="1"/>
</dbReference>
<dbReference type="InterPro" id="IPR001272">
    <property type="entry name" value="PEP_carboxykinase_ATP"/>
</dbReference>
<keyword evidence="12" id="KW-0670">Pyruvate</keyword>
<sequence>MSKPVNKTSLHPSGVQPHPEHTELEEELHEKARIDYDRVAIIANPAVSSLYEDALVYETGSAMTSTGALSAYSGAKTGRSPADKRIVKEESSEKDVWWGPVNKAMTPEVWRINRERAIDYLNTRNRIYVIDGYAGWDEKYRINVRVVCARAYHALFMRNMLIRPSRKELESFHPDYVIYNSGSFPANRYTTGMTSATSVAINFAEKEMVILGTEYAGEMKKGVFTVLFYEMPVKHNVLTLHSSANEGKDGDVSVFFGLSGTGKTTLSADPNRALIGDDEHCWSDNGVFNIEGGCYAKCIGLSAEKEPDIFNAIKFGAILENVVFDPDTRVVDYEDSSLTENTRCAYPIEFIHNAKIPCKSDNHPSNIILLTCDARGVLPPISKLDKNQVMFHFISGYTSKMAGTEDGVTEPQATFSSCFAQPFLALHPMRYAKMLADKIEQHSVNAWLLNTGWVGAGASTGGSRCSLKYTRAILNAIHSGDLAKAEYENYDIFNLQVPKTCKDVPDEILNPKKSWTGNADFTEEVTKLAELFVENFKNYEEEASDDVKKAAPQL</sequence>
<keyword evidence="12" id="KW-0808">Transferase</keyword>
<dbReference type="EC" id="4.1.1.49" evidence="3"/>
<keyword evidence="12" id="KW-0418">Kinase</keyword>
<evidence type="ECO:0000256" key="1">
    <source>
        <dbReference type="ARBA" id="ARBA00004742"/>
    </source>
</evidence>
<gene>
    <name evidence="12" type="ORF">BDY17DRAFT_293666</name>
</gene>
<comment type="catalytic activity">
    <reaction evidence="10">
        <text>oxaloacetate + ATP = phosphoenolpyruvate + ADP + CO2</text>
        <dbReference type="Rhea" id="RHEA:18617"/>
        <dbReference type="ChEBI" id="CHEBI:16452"/>
        <dbReference type="ChEBI" id="CHEBI:16526"/>
        <dbReference type="ChEBI" id="CHEBI:30616"/>
        <dbReference type="ChEBI" id="CHEBI:58702"/>
        <dbReference type="ChEBI" id="CHEBI:456216"/>
        <dbReference type="EC" id="4.1.1.49"/>
    </reaction>
</comment>
<dbReference type="FunFam" id="3.40.449.10:FF:000002">
    <property type="entry name" value="Phosphoenolpyruvate carboxykinase [ATP]"/>
    <property type="match status" value="1"/>
</dbReference>
<keyword evidence="7" id="KW-0210">Decarboxylase</keyword>
<dbReference type="PANTHER" id="PTHR30031">
    <property type="entry name" value="PHOSPHOENOLPYRUVATE CARBOXYKINASE ATP"/>
    <property type="match status" value="1"/>
</dbReference>
<dbReference type="Gene3D" id="3.90.228.20">
    <property type="match status" value="1"/>
</dbReference>
<dbReference type="NCBIfam" id="TIGR00224">
    <property type="entry name" value="pckA"/>
    <property type="match status" value="1"/>
</dbReference>
<dbReference type="NCBIfam" id="NF006820">
    <property type="entry name" value="PRK09344.1-2"/>
    <property type="match status" value="1"/>
</dbReference>
<evidence type="ECO:0000256" key="6">
    <source>
        <dbReference type="ARBA" id="ARBA00022741"/>
    </source>
</evidence>
<organism evidence="12 13">
    <name type="scientific">Neohortaea acidophila</name>
    <dbReference type="NCBI Taxonomy" id="245834"/>
    <lineage>
        <taxon>Eukaryota</taxon>
        <taxon>Fungi</taxon>
        <taxon>Dikarya</taxon>
        <taxon>Ascomycota</taxon>
        <taxon>Pezizomycotina</taxon>
        <taxon>Dothideomycetes</taxon>
        <taxon>Dothideomycetidae</taxon>
        <taxon>Mycosphaerellales</taxon>
        <taxon>Teratosphaeriaceae</taxon>
        <taxon>Neohortaea</taxon>
    </lineage>
</organism>
<dbReference type="RefSeq" id="XP_033592035.1">
    <property type="nucleotide sequence ID" value="XM_033733020.1"/>
</dbReference>
<evidence type="ECO:0000256" key="9">
    <source>
        <dbReference type="ARBA" id="ARBA00023239"/>
    </source>
</evidence>
<dbReference type="SUPFAM" id="SSF68923">
    <property type="entry name" value="PEP carboxykinase N-terminal domain"/>
    <property type="match status" value="1"/>
</dbReference>
<evidence type="ECO:0000256" key="7">
    <source>
        <dbReference type="ARBA" id="ARBA00022793"/>
    </source>
</evidence>
<comment type="similarity">
    <text evidence="2">Belongs to the phosphoenolpyruvate carboxykinase (ATP) family.</text>
</comment>
<dbReference type="EMBL" id="MU001633">
    <property type="protein sequence ID" value="KAF2485466.1"/>
    <property type="molecule type" value="Genomic_DNA"/>
</dbReference>
<dbReference type="GO" id="GO:0006094">
    <property type="term" value="P:gluconeogenesis"/>
    <property type="evidence" value="ECO:0007669"/>
    <property type="project" value="UniProtKB-UniPathway"/>
</dbReference>
<keyword evidence="13" id="KW-1185">Reference proteome</keyword>
<keyword evidence="9" id="KW-0456">Lyase</keyword>
<dbReference type="Gene3D" id="2.170.8.10">
    <property type="entry name" value="Phosphoenolpyruvate Carboxykinase, domain 2"/>
    <property type="match status" value="1"/>
</dbReference>
<evidence type="ECO:0000256" key="10">
    <source>
        <dbReference type="ARBA" id="ARBA00047371"/>
    </source>
</evidence>
<dbReference type="InterPro" id="IPR015994">
    <property type="entry name" value="PEPCK_ATP_CS"/>
</dbReference>
<evidence type="ECO:0000313" key="13">
    <source>
        <dbReference type="Proteomes" id="UP000799767"/>
    </source>
</evidence>
<dbReference type="Pfam" id="PF01293">
    <property type="entry name" value="PEPCK_ATP"/>
    <property type="match status" value="1"/>
</dbReference>
<dbReference type="GO" id="GO:0004612">
    <property type="term" value="F:phosphoenolpyruvate carboxykinase (ATP) activity"/>
    <property type="evidence" value="ECO:0007669"/>
    <property type="project" value="UniProtKB-EC"/>
</dbReference>
<dbReference type="AlphaFoldDB" id="A0A6A6Q0F0"/>
<evidence type="ECO:0000313" key="12">
    <source>
        <dbReference type="EMBL" id="KAF2485466.1"/>
    </source>
</evidence>
<feature type="compositionally biased region" description="Polar residues" evidence="11">
    <location>
        <begin position="1"/>
        <end position="11"/>
    </location>
</feature>
<dbReference type="CDD" id="cd00484">
    <property type="entry name" value="PEPCK_ATP"/>
    <property type="match status" value="1"/>
</dbReference>
<keyword evidence="6" id="KW-0547">Nucleotide-binding</keyword>